<protein>
    <recommendedName>
        <fullName evidence="4">TraB family protein</fullName>
    </recommendedName>
</protein>
<dbReference type="PROSITE" id="PS51257">
    <property type="entry name" value="PROKAR_LIPOPROTEIN"/>
    <property type="match status" value="1"/>
</dbReference>
<name>A0A1I6KCZ6_9FLAO</name>
<keyword evidence="3" id="KW-1185">Reference proteome</keyword>
<accession>A0A1I6KCZ6</accession>
<dbReference type="EMBL" id="FOYX01000004">
    <property type="protein sequence ID" value="SFR89123.1"/>
    <property type="molecule type" value="Genomic_DNA"/>
</dbReference>
<evidence type="ECO:0008006" key="4">
    <source>
        <dbReference type="Google" id="ProtNLM"/>
    </source>
</evidence>
<gene>
    <name evidence="2" type="ORF">SAMN04488010_3578</name>
</gene>
<feature type="chain" id="PRO_5011699757" description="TraB family protein" evidence="1">
    <location>
        <begin position="21"/>
        <end position="284"/>
    </location>
</feature>
<dbReference type="Proteomes" id="UP000199462">
    <property type="component" value="Unassembled WGS sequence"/>
</dbReference>
<evidence type="ECO:0000313" key="3">
    <source>
        <dbReference type="Proteomes" id="UP000199462"/>
    </source>
</evidence>
<sequence>MKNLKIIAGLLIVSFFISCAETPKEAEETSTEATPITPESSSIKVLNFATFHMGYTSDAHTMDFDENNEKNKDSIHQIAKMLSAFKPTVIIVETVPEYNETLQKNYATYLEAPETNFEEPNEVELLAFELGRLAGVKRIYGVDHKMEYNYAIGSEITNAIDSVTYNAFMKNPFESVPGQNIFEEGISLYEKLARMNHPKILDLLITANADMLTYVGTENGFEGADEAAKYYQRNLRIYSNLNRLKLDSTERVFIISGGSHTAFLREFMRRDAKYDMVDTFEYLK</sequence>
<keyword evidence="1" id="KW-0732">Signal</keyword>
<dbReference type="STRING" id="440514.SAMN04488010_3578"/>
<evidence type="ECO:0000313" key="2">
    <source>
        <dbReference type="EMBL" id="SFR89123.1"/>
    </source>
</evidence>
<dbReference type="Pfam" id="PF18950">
    <property type="entry name" value="DUF5694"/>
    <property type="match status" value="1"/>
</dbReference>
<organism evidence="2 3">
    <name type="scientific">Maribacter stanieri</name>
    <dbReference type="NCBI Taxonomy" id="440514"/>
    <lineage>
        <taxon>Bacteria</taxon>
        <taxon>Pseudomonadati</taxon>
        <taxon>Bacteroidota</taxon>
        <taxon>Flavobacteriia</taxon>
        <taxon>Flavobacteriales</taxon>
        <taxon>Flavobacteriaceae</taxon>
        <taxon>Maribacter</taxon>
    </lineage>
</organism>
<dbReference type="RefSeq" id="WP_091905166.1">
    <property type="nucleotide sequence ID" value="NZ_FOYX01000004.1"/>
</dbReference>
<reference evidence="3" key="1">
    <citation type="submission" date="2016-10" db="EMBL/GenBank/DDBJ databases">
        <authorList>
            <person name="Varghese N."/>
            <person name="Submissions S."/>
        </authorList>
    </citation>
    <scope>NUCLEOTIDE SEQUENCE [LARGE SCALE GENOMIC DNA]</scope>
    <source>
        <strain evidence="3">DSM 19891</strain>
    </source>
</reference>
<feature type="signal peptide" evidence="1">
    <location>
        <begin position="1"/>
        <end position="20"/>
    </location>
</feature>
<dbReference type="InterPro" id="IPR043749">
    <property type="entry name" value="DUF5694"/>
</dbReference>
<proteinExistence type="predicted"/>
<dbReference type="AlphaFoldDB" id="A0A1I6KCZ6"/>
<evidence type="ECO:0000256" key="1">
    <source>
        <dbReference type="SAM" id="SignalP"/>
    </source>
</evidence>